<keyword evidence="3" id="KW-1185">Reference proteome</keyword>
<reference evidence="2" key="1">
    <citation type="submission" date="2020-11" db="EMBL/GenBank/DDBJ databases">
        <authorList>
            <consortium name="DOE Joint Genome Institute"/>
            <person name="Ahrendt S."/>
            <person name="Riley R."/>
            <person name="Andreopoulos W."/>
            <person name="Labutti K."/>
            <person name="Pangilinan J."/>
            <person name="Ruiz-Duenas F.J."/>
            <person name="Barrasa J.M."/>
            <person name="Sanchez-Garcia M."/>
            <person name="Camarero S."/>
            <person name="Miyauchi S."/>
            <person name="Serrano A."/>
            <person name="Linde D."/>
            <person name="Babiker R."/>
            <person name="Drula E."/>
            <person name="Ayuso-Fernandez I."/>
            <person name="Pacheco R."/>
            <person name="Padilla G."/>
            <person name="Ferreira P."/>
            <person name="Barriuso J."/>
            <person name="Kellner H."/>
            <person name="Castanera R."/>
            <person name="Alfaro M."/>
            <person name="Ramirez L."/>
            <person name="Pisabarro A.G."/>
            <person name="Kuo A."/>
            <person name="Tritt A."/>
            <person name="Lipzen A."/>
            <person name="He G."/>
            <person name="Yan M."/>
            <person name="Ng V."/>
            <person name="Cullen D."/>
            <person name="Martin F."/>
            <person name="Rosso M.-N."/>
            <person name="Henrissat B."/>
            <person name="Hibbett D."/>
            <person name="Martinez A.T."/>
            <person name="Grigoriev I.V."/>
        </authorList>
    </citation>
    <scope>NUCLEOTIDE SEQUENCE</scope>
    <source>
        <strain evidence="2">CBS 247.69</strain>
    </source>
</reference>
<organism evidence="2 3">
    <name type="scientific">Collybia nuda</name>
    <dbReference type="NCBI Taxonomy" id="64659"/>
    <lineage>
        <taxon>Eukaryota</taxon>
        <taxon>Fungi</taxon>
        <taxon>Dikarya</taxon>
        <taxon>Basidiomycota</taxon>
        <taxon>Agaricomycotina</taxon>
        <taxon>Agaricomycetes</taxon>
        <taxon>Agaricomycetidae</taxon>
        <taxon>Agaricales</taxon>
        <taxon>Tricholomatineae</taxon>
        <taxon>Clitocybaceae</taxon>
        <taxon>Collybia</taxon>
    </lineage>
</organism>
<evidence type="ECO:0000313" key="2">
    <source>
        <dbReference type="EMBL" id="KAF9463615.1"/>
    </source>
</evidence>
<gene>
    <name evidence="2" type="ORF">BDZ94DRAFT_1258701</name>
</gene>
<protein>
    <submittedName>
        <fullName evidence="2">Uncharacterized protein</fullName>
    </submittedName>
</protein>
<feature type="transmembrane region" description="Helical" evidence="1">
    <location>
        <begin position="348"/>
        <end position="372"/>
    </location>
</feature>
<dbReference type="AlphaFoldDB" id="A0A9P6CIT0"/>
<dbReference type="EMBL" id="MU150261">
    <property type="protein sequence ID" value="KAF9463615.1"/>
    <property type="molecule type" value="Genomic_DNA"/>
</dbReference>
<dbReference type="Proteomes" id="UP000807353">
    <property type="component" value="Unassembled WGS sequence"/>
</dbReference>
<sequence>MTNIIPSRLFISSTCTDIGDCRTLSSIILSCLATLVACTWASVHPNVPKPLIGRRKLVFHRWRLMMLAVIAPEVIVVWALRQRMVASKLSEDFAGLGMTMTHGFFVSMGGFTMAQGPYLRPIPPHIIGPGKPVNPNSIMSIRDYQIHDRSKGDEITKGLALLQTGWFMAQCIARRVESLPLTELELVTIAFSSLNFVIYAVWWDKPLDVRYPICLGPPPAVDPPMKKIREPFAPSWSLAVVYGFNYAINIVLEMFVGERDDDDIAVDASRVPTLWAGRLTKNQRGWAASIGIFLAMGFGAIHCVAWNYTFPSEAEQILWRSGSVTVVVVPFLLFVAAVDVMNRSVPVWYHNFVFGVVIPLGATVYVIGRIILMVLPFTALRSLPQDVYKDIEWTHFVPHIS</sequence>
<dbReference type="PANTHER" id="PTHR35043:SF7">
    <property type="entry name" value="TRANSCRIPTION FACTOR DOMAIN-CONTAINING PROTEIN"/>
    <property type="match status" value="1"/>
</dbReference>
<evidence type="ECO:0000313" key="3">
    <source>
        <dbReference type="Proteomes" id="UP000807353"/>
    </source>
</evidence>
<keyword evidence="1" id="KW-0812">Transmembrane</keyword>
<accession>A0A9P6CIT0</accession>
<feature type="transmembrane region" description="Helical" evidence="1">
    <location>
        <begin position="23"/>
        <end position="43"/>
    </location>
</feature>
<name>A0A9P6CIT0_9AGAR</name>
<keyword evidence="1" id="KW-0472">Membrane</keyword>
<evidence type="ECO:0000256" key="1">
    <source>
        <dbReference type="SAM" id="Phobius"/>
    </source>
</evidence>
<dbReference type="PANTHER" id="PTHR35043">
    <property type="entry name" value="TRANSCRIPTION FACTOR DOMAIN-CONTAINING PROTEIN"/>
    <property type="match status" value="1"/>
</dbReference>
<keyword evidence="1" id="KW-1133">Transmembrane helix</keyword>
<feature type="transmembrane region" description="Helical" evidence="1">
    <location>
        <begin position="184"/>
        <end position="202"/>
    </location>
</feature>
<proteinExistence type="predicted"/>
<feature type="transmembrane region" description="Helical" evidence="1">
    <location>
        <begin position="64"/>
        <end position="81"/>
    </location>
</feature>
<feature type="transmembrane region" description="Helical" evidence="1">
    <location>
        <begin position="93"/>
        <end position="114"/>
    </location>
</feature>
<feature type="transmembrane region" description="Helical" evidence="1">
    <location>
        <begin position="317"/>
        <end position="336"/>
    </location>
</feature>
<dbReference type="OrthoDB" id="9451547at2759"/>
<comment type="caution">
    <text evidence="2">The sequence shown here is derived from an EMBL/GenBank/DDBJ whole genome shotgun (WGS) entry which is preliminary data.</text>
</comment>
<feature type="transmembrane region" description="Helical" evidence="1">
    <location>
        <begin position="285"/>
        <end position="305"/>
    </location>
</feature>